<dbReference type="Pfam" id="PF07690">
    <property type="entry name" value="MFS_1"/>
    <property type="match status" value="1"/>
</dbReference>
<dbReference type="OrthoDB" id="102502at2"/>
<dbReference type="InterPro" id="IPR020846">
    <property type="entry name" value="MFS_dom"/>
</dbReference>
<evidence type="ECO:0000256" key="5">
    <source>
        <dbReference type="ARBA" id="ARBA00023136"/>
    </source>
</evidence>
<feature type="transmembrane region" description="Helical" evidence="6">
    <location>
        <begin position="436"/>
        <end position="459"/>
    </location>
</feature>
<evidence type="ECO:0000256" key="1">
    <source>
        <dbReference type="ARBA" id="ARBA00004651"/>
    </source>
</evidence>
<dbReference type="PANTHER" id="PTHR42718">
    <property type="entry name" value="MAJOR FACILITATOR SUPERFAMILY MULTIDRUG TRANSPORTER MFSC"/>
    <property type="match status" value="1"/>
</dbReference>
<feature type="transmembrane region" description="Helical" evidence="6">
    <location>
        <begin position="330"/>
        <end position="350"/>
    </location>
</feature>
<sequence length="468" mass="50738">MDSILPGQNKWFVLLCVGIGAFLSSLNSSLTSTILPIIEHSLKTTLSQSEWIVLIYLLIMTVTLIPIGRLSDLWGHRKIFMFGFVLFTCSSILCGYSSNFFTLILGRALLAFGGSILLSVGPAIITTTFSSEERGKALGIQALMTYIGLSLGPLFGGSITQFLGWHFTFFISVPFGLGGFILAFLYVKDINVTSVKSIDIRGMVFFAIAMTAVTILMNGASITSSYFILLLIFILMVLSFILFFHSERKARSPMMPLSLFRIRDFGFGAMGAAFNYLCFYLTLFIIPFYFDQVLHSSAMETGIIFTITPFIMMICSPIVGALSDRLGSRIFSMTGMGFSILSLLLFGIMAKTTSSIAFLLLILGLICAGLGTGVFAAPNNSAIMGAAPKDYQGVASGVVATFRNIGMIAGTTIGGSLFSFMLLILSKKDIPAEQAFLSTFSTIMWVGAVFGIIGFICSFSMNKSRSSM</sequence>
<evidence type="ECO:0000259" key="7">
    <source>
        <dbReference type="PROSITE" id="PS50850"/>
    </source>
</evidence>
<evidence type="ECO:0000256" key="3">
    <source>
        <dbReference type="ARBA" id="ARBA00022692"/>
    </source>
</evidence>
<dbReference type="Gene3D" id="1.20.1720.10">
    <property type="entry name" value="Multidrug resistance protein D"/>
    <property type="match status" value="1"/>
</dbReference>
<dbReference type="EMBL" id="UPPP01000093">
    <property type="protein sequence ID" value="VBB08536.1"/>
    <property type="molecule type" value="Genomic_DNA"/>
</dbReference>
<evidence type="ECO:0000256" key="2">
    <source>
        <dbReference type="ARBA" id="ARBA00022448"/>
    </source>
</evidence>
<dbReference type="PANTHER" id="PTHR42718:SF9">
    <property type="entry name" value="MAJOR FACILITATOR SUPERFAMILY MULTIDRUG TRANSPORTER MFSC"/>
    <property type="match status" value="1"/>
</dbReference>
<evidence type="ECO:0000313" key="9">
    <source>
        <dbReference type="Proteomes" id="UP000277811"/>
    </source>
</evidence>
<feature type="transmembrane region" description="Helical" evidence="6">
    <location>
        <begin position="79"/>
        <end position="98"/>
    </location>
</feature>
<feature type="transmembrane region" description="Helical" evidence="6">
    <location>
        <begin position="226"/>
        <end position="244"/>
    </location>
</feature>
<keyword evidence="2" id="KW-0813">Transport</keyword>
<dbReference type="PROSITE" id="PS50850">
    <property type="entry name" value="MFS"/>
    <property type="match status" value="1"/>
</dbReference>
<keyword evidence="3 6" id="KW-0812">Transmembrane</keyword>
<evidence type="ECO:0000256" key="4">
    <source>
        <dbReference type="ARBA" id="ARBA00022989"/>
    </source>
</evidence>
<accession>A0A498R720</accession>
<name>A0A498R720_9FIRM</name>
<protein>
    <recommendedName>
        <fullName evidence="7">Major facilitator superfamily (MFS) profile domain-containing protein</fullName>
    </recommendedName>
</protein>
<feature type="transmembrane region" description="Helical" evidence="6">
    <location>
        <begin position="265"/>
        <end position="290"/>
    </location>
</feature>
<dbReference type="CDD" id="cd17321">
    <property type="entry name" value="MFS_MMR_MDR_like"/>
    <property type="match status" value="1"/>
</dbReference>
<dbReference type="SUPFAM" id="SSF103473">
    <property type="entry name" value="MFS general substrate transporter"/>
    <property type="match status" value="1"/>
</dbReference>
<dbReference type="InterPro" id="IPR011701">
    <property type="entry name" value="MFS"/>
</dbReference>
<comment type="subcellular location">
    <subcellularLocation>
        <location evidence="1">Cell membrane</location>
        <topology evidence="1">Multi-pass membrane protein</topology>
    </subcellularLocation>
</comment>
<feature type="transmembrane region" description="Helical" evidence="6">
    <location>
        <begin position="356"/>
        <end position="377"/>
    </location>
</feature>
<dbReference type="Proteomes" id="UP000277811">
    <property type="component" value="Unassembled WGS sequence"/>
</dbReference>
<feature type="transmembrane region" description="Helical" evidence="6">
    <location>
        <begin position="198"/>
        <end position="220"/>
    </location>
</feature>
<feature type="transmembrane region" description="Helical" evidence="6">
    <location>
        <begin position="50"/>
        <end position="67"/>
    </location>
</feature>
<feature type="transmembrane region" description="Helical" evidence="6">
    <location>
        <begin position="104"/>
        <end position="125"/>
    </location>
</feature>
<feature type="domain" description="Major facilitator superfamily (MFS) profile" evidence="7">
    <location>
        <begin position="13"/>
        <end position="466"/>
    </location>
</feature>
<dbReference type="GO" id="GO:0005886">
    <property type="term" value="C:plasma membrane"/>
    <property type="evidence" value="ECO:0007669"/>
    <property type="project" value="UniProtKB-SubCell"/>
</dbReference>
<dbReference type="RefSeq" id="WP_122629411.1">
    <property type="nucleotide sequence ID" value="NZ_UPPP01000093.1"/>
</dbReference>
<keyword evidence="4 6" id="KW-1133">Transmembrane helix</keyword>
<reference evidence="8 9" key="1">
    <citation type="submission" date="2018-06" db="EMBL/GenBank/DDBJ databases">
        <authorList>
            <person name="Strepis N."/>
        </authorList>
    </citation>
    <scope>NUCLEOTIDE SEQUENCE [LARGE SCALE GENOMIC DNA]</scope>
    <source>
        <strain evidence="8">LUCI</strain>
    </source>
</reference>
<feature type="transmembrane region" description="Helical" evidence="6">
    <location>
        <begin position="137"/>
        <end position="156"/>
    </location>
</feature>
<feature type="transmembrane region" description="Helical" evidence="6">
    <location>
        <begin position="398"/>
        <end position="424"/>
    </location>
</feature>
<keyword evidence="9" id="KW-1185">Reference proteome</keyword>
<dbReference type="Gene3D" id="1.20.1250.20">
    <property type="entry name" value="MFS general substrate transporter like domains"/>
    <property type="match status" value="1"/>
</dbReference>
<dbReference type="GO" id="GO:0022857">
    <property type="term" value="F:transmembrane transporter activity"/>
    <property type="evidence" value="ECO:0007669"/>
    <property type="project" value="InterPro"/>
</dbReference>
<dbReference type="InterPro" id="IPR036259">
    <property type="entry name" value="MFS_trans_sf"/>
</dbReference>
<proteinExistence type="predicted"/>
<dbReference type="AlphaFoldDB" id="A0A498R720"/>
<feature type="transmembrane region" description="Helical" evidence="6">
    <location>
        <begin position="162"/>
        <end position="186"/>
    </location>
</feature>
<organism evidence="8 9">
    <name type="scientific">Lucifera butyrica</name>
    <dbReference type="NCBI Taxonomy" id="1351585"/>
    <lineage>
        <taxon>Bacteria</taxon>
        <taxon>Bacillati</taxon>
        <taxon>Bacillota</taxon>
        <taxon>Negativicutes</taxon>
        <taxon>Veillonellales</taxon>
        <taxon>Veillonellaceae</taxon>
        <taxon>Lucifera</taxon>
    </lineage>
</organism>
<keyword evidence="5 6" id="KW-0472">Membrane</keyword>
<evidence type="ECO:0000256" key="6">
    <source>
        <dbReference type="SAM" id="Phobius"/>
    </source>
</evidence>
<feature type="transmembrane region" description="Helical" evidence="6">
    <location>
        <begin position="12"/>
        <end position="38"/>
    </location>
</feature>
<feature type="transmembrane region" description="Helical" evidence="6">
    <location>
        <begin position="302"/>
        <end position="323"/>
    </location>
</feature>
<evidence type="ECO:0000313" key="8">
    <source>
        <dbReference type="EMBL" id="VBB08536.1"/>
    </source>
</evidence>
<gene>
    <name evidence="8" type="ORF">LUCI_3814</name>
</gene>